<protein>
    <recommendedName>
        <fullName evidence="4">Transmembrane protein</fullName>
    </recommendedName>
</protein>
<accession>A0A4R1XNL8</accession>
<feature type="transmembrane region" description="Helical" evidence="1">
    <location>
        <begin position="118"/>
        <end position="137"/>
    </location>
</feature>
<dbReference type="AlphaFoldDB" id="A0A4R1XNL8"/>
<gene>
    <name evidence="2" type="ORF">EC844_1162</name>
</gene>
<evidence type="ECO:0008006" key="4">
    <source>
        <dbReference type="Google" id="ProtNLM"/>
    </source>
</evidence>
<proteinExistence type="predicted"/>
<sequence length="326" mass="37593">MLIPDFWAEATQQYQRGKRKVTVKRFGWSNESHQDALSMAQSRVAEALKALEQGEKVHLRELKSAYNGAFGVPIREQVLARHGVEVISRNSYGARCLNSPRALFADIDFIKQETGSKAMWIFLFSAILMSVMAWWIFQNGWLRGAWVVFSIYFTFKIAMLYDRHLESKLPDPVVMAKQSIDVFLKQHPKWNLRLYRSPNGLRLLATHQEFDPQSSEVQDFFAHIGADPIYARMCTRQNCFRARLTAKPWRIEALKSRPNIGVWPINPVHQQAWNSWLGEYERQASQYASCHYLESMGSGLIHPQLAPVVDLHDRLSQANRTSLEIA</sequence>
<feature type="transmembrane region" description="Helical" evidence="1">
    <location>
        <begin position="143"/>
        <end position="161"/>
    </location>
</feature>
<evidence type="ECO:0000313" key="2">
    <source>
        <dbReference type="EMBL" id="TCM65039.1"/>
    </source>
</evidence>
<dbReference type="Proteomes" id="UP000294963">
    <property type="component" value="Unassembled WGS sequence"/>
</dbReference>
<comment type="caution">
    <text evidence="2">The sequence shown here is derived from an EMBL/GenBank/DDBJ whole genome shotgun (WGS) entry which is preliminary data.</text>
</comment>
<evidence type="ECO:0000313" key="3">
    <source>
        <dbReference type="Proteomes" id="UP000294963"/>
    </source>
</evidence>
<dbReference type="OrthoDB" id="877274at2"/>
<keyword evidence="1" id="KW-0812">Transmembrane</keyword>
<evidence type="ECO:0000256" key="1">
    <source>
        <dbReference type="SAM" id="Phobius"/>
    </source>
</evidence>
<name>A0A4R1XNL8_ACICA</name>
<keyword evidence="1" id="KW-0472">Membrane</keyword>
<keyword evidence="3" id="KW-1185">Reference proteome</keyword>
<reference evidence="2 3" key="1">
    <citation type="submission" date="2019-03" db="EMBL/GenBank/DDBJ databases">
        <title>Genomic analyses of the natural microbiome of Caenorhabditis elegans.</title>
        <authorList>
            <person name="Samuel B."/>
        </authorList>
    </citation>
    <scope>NUCLEOTIDE SEQUENCE [LARGE SCALE GENOMIC DNA]</scope>
    <source>
        <strain evidence="2 3">JUb89</strain>
    </source>
</reference>
<keyword evidence="1" id="KW-1133">Transmembrane helix</keyword>
<dbReference type="EMBL" id="SLVJ01000016">
    <property type="protein sequence ID" value="TCM65039.1"/>
    <property type="molecule type" value="Genomic_DNA"/>
</dbReference>
<organism evidence="2 3">
    <name type="scientific">Acinetobacter calcoaceticus</name>
    <dbReference type="NCBI Taxonomy" id="471"/>
    <lineage>
        <taxon>Bacteria</taxon>
        <taxon>Pseudomonadati</taxon>
        <taxon>Pseudomonadota</taxon>
        <taxon>Gammaproteobacteria</taxon>
        <taxon>Moraxellales</taxon>
        <taxon>Moraxellaceae</taxon>
        <taxon>Acinetobacter</taxon>
        <taxon>Acinetobacter calcoaceticus/baumannii complex</taxon>
    </lineage>
</organism>